<keyword evidence="7 8" id="KW-0342">GTP-binding</keyword>
<dbReference type="InterPro" id="IPR044145">
    <property type="entry name" value="IF2_II"/>
</dbReference>
<accession>V9TRV9</accession>
<dbReference type="FunFam" id="2.40.30.10:FF:000008">
    <property type="entry name" value="Translation initiation factor IF-2"/>
    <property type="match status" value="1"/>
</dbReference>
<feature type="region of interest" description="Disordered" evidence="10">
    <location>
        <begin position="1"/>
        <end position="90"/>
    </location>
</feature>
<comment type="function">
    <text evidence="8 9">One of the essential components for the initiation of protein synthesis. Protects formylmethionyl-tRNA from spontaneous hydrolysis and promotes its binding to the 30S ribosomal subunits. Also involved in the hydrolysis of GTP during the formation of the 70S ribosomal complex.</text>
</comment>
<dbReference type="CDD" id="cd03692">
    <property type="entry name" value="mtIF2_IVc"/>
    <property type="match status" value="1"/>
</dbReference>
<dbReference type="InterPro" id="IPR000795">
    <property type="entry name" value="T_Tr_GTP-bd_dom"/>
</dbReference>
<dbReference type="InterPro" id="IPR053905">
    <property type="entry name" value="EF-G-like_DII"/>
</dbReference>
<evidence type="ECO:0000259" key="11">
    <source>
        <dbReference type="PROSITE" id="PS51722"/>
    </source>
</evidence>
<dbReference type="PANTHER" id="PTHR43381">
    <property type="entry name" value="TRANSLATION INITIATION FACTOR IF-2-RELATED"/>
    <property type="match status" value="1"/>
</dbReference>
<dbReference type="GO" id="GO:0005829">
    <property type="term" value="C:cytosol"/>
    <property type="evidence" value="ECO:0007669"/>
    <property type="project" value="TreeGrafter"/>
</dbReference>
<sequence>MDDVRKDNMSSSKEEDRKKLSLASNKETLSIGKSMETAQVKQSFSHGRSKTVQVEVRRRRMFNTPSASPHKGKSRIGRQSDRELTAEEREVRSRILEQATIKRPENQLDVVNKVKLPTEPDVNILTKPSKIVTAQSDIAPISRRQTEMDELRKIKDTEAAIRAIETSRIAEGEANRQAKAAAERATARLNRETTVATEIDDESKRKRGGSNKESSTKRSSSRTRSGGAERSRRRQGKLTITDALSEDSWRMRSLASVRRARERERKRGRSNPGESIRQSRDVIVPETITVQELANRMAERGGDVIKTLMKMGFLATINQMLDADTAELVAQTLGHKVRRVAESDVELGMAGEEDSYADLQPRPPVVTVMGHVDHGKTSLLDAIRQADVASSEAGGITQHIGAHQIELPSRDKITWIDTPGHESFTEMRARGANVTDIVLLVVAADDGIMAQTIEAIRHAKAANVPIIVAVNKIDKPEADPERVRTDLLQHAIVVEDMGGDVQAVDVSAQTKHGLSVLLEAIIVQAEILELKANPNRAASGIVIEAKVERGRGSVATVLVQRGTLRTGNVFVAGAEWGRVRALINDRGKSAEIAIPSDPVEVLGLQGTPIAGDDFVVVENENRAREIANYRRRRLREKSATVGNRSTVEQMLSAIKSSEAAELPLVLKADVHGSLEAIRASIEKMENRLVKPRILHAAVGGISESDVSLARASSAIVVGFNVCANPQAREMARLDGMELRYYSIIYDLIDDMKTLLTGMLAPELNEEFLGYAEIRQIFDITKVGKVAGCMVREGVIKRACKIVRLIRDNVVIHEGSMKTLKRFKEEVREVREGYECGIAFESYDDIREGDQIQCLDLKEVARTLEQVQQQTSA</sequence>
<evidence type="ECO:0000256" key="1">
    <source>
        <dbReference type="ARBA" id="ARBA00007733"/>
    </source>
</evidence>
<dbReference type="GO" id="GO:0005525">
    <property type="term" value="F:GTP binding"/>
    <property type="evidence" value="ECO:0007669"/>
    <property type="project" value="UniProtKB-KW"/>
</dbReference>
<dbReference type="SUPFAM" id="SSF52540">
    <property type="entry name" value="P-loop containing nucleoside triphosphate hydrolases"/>
    <property type="match status" value="1"/>
</dbReference>
<dbReference type="Gene3D" id="3.40.50.10050">
    <property type="entry name" value="Translation initiation factor IF- 2, domain 3"/>
    <property type="match status" value="1"/>
</dbReference>
<dbReference type="PANTHER" id="PTHR43381:SF5">
    <property type="entry name" value="TR-TYPE G DOMAIN-CONTAINING PROTEIN"/>
    <property type="match status" value="1"/>
</dbReference>
<dbReference type="SUPFAM" id="SSF52156">
    <property type="entry name" value="Initiation factor IF2/eIF5b, domain 3"/>
    <property type="match status" value="1"/>
</dbReference>
<feature type="binding site" evidence="8">
    <location>
        <begin position="471"/>
        <end position="474"/>
    </location>
    <ligand>
        <name>GTP</name>
        <dbReference type="ChEBI" id="CHEBI:37565"/>
    </ligand>
</feature>
<dbReference type="NCBIfam" id="TIGR00487">
    <property type="entry name" value="IF-2"/>
    <property type="match status" value="1"/>
</dbReference>
<dbReference type="GO" id="GO:0003924">
    <property type="term" value="F:GTPase activity"/>
    <property type="evidence" value="ECO:0007669"/>
    <property type="project" value="UniProtKB-UniRule"/>
</dbReference>
<keyword evidence="13" id="KW-1185">Reference proteome</keyword>
<evidence type="ECO:0000256" key="9">
    <source>
        <dbReference type="RuleBase" id="RU000644"/>
    </source>
</evidence>
<evidence type="ECO:0000256" key="3">
    <source>
        <dbReference type="ARBA" id="ARBA00022490"/>
    </source>
</evidence>
<dbReference type="Proteomes" id="UP000018700">
    <property type="component" value="Chromosome"/>
</dbReference>
<feature type="domain" description="Tr-type G" evidence="11">
    <location>
        <begin position="361"/>
        <end position="529"/>
    </location>
</feature>
<dbReference type="FunFam" id="3.40.50.300:FF:000019">
    <property type="entry name" value="Translation initiation factor IF-2"/>
    <property type="match status" value="1"/>
</dbReference>
<dbReference type="STRING" id="1401328.P856_46"/>
<name>V9TRV9_9PROT</name>
<dbReference type="InterPro" id="IPR036925">
    <property type="entry name" value="TIF_IF2_dom3_sf"/>
</dbReference>
<dbReference type="Pfam" id="PF22042">
    <property type="entry name" value="EF-G_D2"/>
    <property type="match status" value="1"/>
</dbReference>
<feature type="compositionally biased region" description="Polar residues" evidence="10">
    <location>
        <begin position="36"/>
        <end position="52"/>
    </location>
</feature>
<keyword evidence="6 8" id="KW-0648">Protein biosynthesis</keyword>
<dbReference type="GO" id="GO:0003743">
    <property type="term" value="F:translation initiation factor activity"/>
    <property type="evidence" value="ECO:0007669"/>
    <property type="project" value="UniProtKB-UniRule"/>
</dbReference>
<organism evidence="12 13">
    <name type="scientific">Candidatus Endolissoclinum faulkneri L5</name>
    <dbReference type="NCBI Taxonomy" id="1401328"/>
    <lineage>
        <taxon>Bacteria</taxon>
        <taxon>Pseudomonadati</taxon>
        <taxon>Pseudomonadota</taxon>
        <taxon>Alphaproteobacteria</taxon>
        <taxon>Rhodospirillales</taxon>
        <taxon>Rhodospirillaceae</taxon>
        <taxon>Candidatus Endolissoclinum</taxon>
    </lineage>
</organism>
<dbReference type="PATRIC" id="fig|1401328.3.peg.46"/>
<keyword evidence="3 8" id="KW-0963">Cytoplasm</keyword>
<evidence type="ECO:0000313" key="12">
    <source>
        <dbReference type="EMBL" id="AHC73296.1"/>
    </source>
</evidence>
<dbReference type="InterPro" id="IPR005225">
    <property type="entry name" value="Small_GTP-bd"/>
</dbReference>
<dbReference type="InterPro" id="IPR013575">
    <property type="entry name" value="IF2_assoc_dom_bac"/>
</dbReference>
<gene>
    <name evidence="8 12" type="primary">infB</name>
    <name evidence="12" type="ORF">P856_46</name>
</gene>
<dbReference type="FunFam" id="3.40.50.10050:FF:000001">
    <property type="entry name" value="Translation initiation factor IF-2"/>
    <property type="match status" value="1"/>
</dbReference>
<evidence type="ECO:0000256" key="10">
    <source>
        <dbReference type="SAM" id="MobiDB-lite"/>
    </source>
</evidence>
<comment type="subcellular location">
    <subcellularLocation>
        <location evidence="8">Cytoplasm</location>
    </subcellularLocation>
</comment>
<dbReference type="Pfam" id="PF08364">
    <property type="entry name" value="IF2_assoc"/>
    <property type="match status" value="1"/>
</dbReference>
<dbReference type="HOGENOM" id="CLU_006301_10_1_5"/>
<dbReference type="InterPro" id="IPR015760">
    <property type="entry name" value="TIF_IF2"/>
</dbReference>
<evidence type="ECO:0000256" key="5">
    <source>
        <dbReference type="ARBA" id="ARBA00022741"/>
    </source>
</evidence>
<dbReference type="Pfam" id="PF11987">
    <property type="entry name" value="IF-2"/>
    <property type="match status" value="1"/>
</dbReference>
<evidence type="ECO:0000256" key="2">
    <source>
        <dbReference type="ARBA" id="ARBA00020675"/>
    </source>
</evidence>
<dbReference type="Pfam" id="PF00009">
    <property type="entry name" value="GTP_EFTU"/>
    <property type="match status" value="1"/>
</dbReference>
<feature type="binding site" evidence="8">
    <location>
        <begin position="417"/>
        <end position="421"/>
    </location>
    <ligand>
        <name>GTP</name>
        <dbReference type="ChEBI" id="CHEBI:37565"/>
    </ligand>
</feature>
<evidence type="ECO:0000256" key="7">
    <source>
        <dbReference type="ARBA" id="ARBA00023134"/>
    </source>
</evidence>
<feature type="binding site" evidence="8">
    <location>
        <begin position="370"/>
        <end position="377"/>
    </location>
    <ligand>
        <name>GTP</name>
        <dbReference type="ChEBI" id="CHEBI:37565"/>
    </ligand>
</feature>
<dbReference type="InterPro" id="IPR023115">
    <property type="entry name" value="TIF_IF2_dom3"/>
</dbReference>
<dbReference type="Gene3D" id="3.40.50.300">
    <property type="entry name" value="P-loop containing nucleotide triphosphate hydrolases"/>
    <property type="match status" value="1"/>
</dbReference>
<dbReference type="Gene3D" id="2.40.30.10">
    <property type="entry name" value="Translation factors"/>
    <property type="match status" value="2"/>
</dbReference>
<dbReference type="InterPro" id="IPR006847">
    <property type="entry name" value="IF2_N"/>
</dbReference>
<dbReference type="Pfam" id="PF04760">
    <property type="entry name" value="IF2_N"/>
    <property type="match status" value="1"/>
</dbReference>
<feature type="region of interest" description="Disordered" evidence="10">
    <location>
        <begin position="172"/>
        <end position="280"/>
    </location>
</feature>
<feature type="compositionally biased region" description="Basic and acidic residues" evidence="10">
    <location>
        <begin position="172"/>
        <end position="191"/>
    </location>
</feature>
<keyword evidence="4 8" id="KW-0396">Initiation factor</keyword>
<dbReference type="eggNOG" id="COG0532">
    <property type="taxonomic scope" value="Bacteria"/>
</dbReference>
<dbReference type="CDD" id="cd01887">
    <property type="entry name" value="IF2_eIF5B"/>
    <property type="match status" value="1"/>
</dbReference>
<proteinExistence type="inferred from homology"/>
<evidence type="ECO:0000313" key="13">
    <source>
        <dbReference type="Proteomes" id="UP000018700"/>
    </source>
</evidence>
<protein>
    <recommendedName>
        <fullName evidence="2 8">Translation initiation factor IF-2</fullName>
    </recommendedName>
</protein>
<dbReference type="CDD" id="cd03702">
    <property type="entry name" value="IF2_mtIF2_II"/>
    <property type="match status" value="1"/>
</dbReference>
<evidence type="ECO:0000256" key="8">
    <source>
        <dbReference type="HAMAP-Rule" id="MF_00100"/>
    </source>
</evidence>
<dbReference type="EMBL" id="CP006745">
    <property type="protein sequence ID" value="AHC73296.1"/>
    <property type="molecule type" value="Genomic_DNA"/>
</dbReference>
<dbReference type="PROSITE" id="PS51722">
    <property type="entry name" value="G_TR_2"/>
    <property type="match status" value="1"/>
</dbReference>
<dbReference type="FunFam" id="2.40.30.10:FF:000007">
    <property type="entry name" value="Translation initiation factor IF-2"/>
    <property type="match status" value="1"/>
</dbReference>
<dbReference type="InterPro" id="IPR000178">
    <property type="entry name" value="TF_IF2_bacterial-like"/>
</dbReference>
<dbReference type="KEGG" id="efk:P856_46"/>
<dbReference type="SUPFAM" id="SSF50447">
    <property type="entry name" value="Translation proteins"/>
    <property type="match status" value="2"/>
</dbReference>
<feature type="compositionally biased region" description="Basic and acidic residues" evidence="10">
    <location>
        <begin position="78"/>
        <end position="90"/>
    </location>
</feature>
<keyword evidence="5 8" id="KW-0547">Nucleotide-binding</keyword>
<dbReference type="NCBIfam" id="TIGR00231">
    <property type="entry name" value="small_GTP"/>
    <property type="match status" value="1"/>
</dbReference>
<evidence type="ECO:0000256" key="6">
    <source>
        <dbReference type="ARBA" id="ARBA00022917"/>
    </source>
</evidence>
<dbReference type="RefSeq" id="WP_420885839.1">
    <property type="nucleotide sequence ID" value="NZ_CP006745.1"/>
</dbReference>
<dbReference type="PROSITE" id="PS01176">
    <property type="entry name" value="IF2"/>
    <property type="match status" value="1"/>
</dbReference>
<comment type="similarity">
    <text evidence="1 8 9">Belongs to the TRAFAC class translation factor GTPase superfamily. Classic translation factor GTPase family. IF-2 subfamily.</text>
</comment>
<dbReference type="AlphaFoldDB" id="V9TRV9"/>
<dbReference type="HAMAP" id="MF_00100_B">
    <property type="entry name" value="IF_2_B"/>
    <property type="match status" value="1"/>
</dbReference>
<evidence type="ECO:0000256" key="4">
    <source>
        <dbReference type="ARBA" id="ARBA00022540"/>
    </source>
</evidence>
<dbReference type="InterPro" id="IPR009000">
    <property type="entry name" value="Transl_B-barrel_sf"/>
</dbReference>
<dbReference type="InterPro" id="IPR027417">
    <property type="entry name" value="P-loop_NTPase"/>
</dbReference>
<reference evidence="12 13" key="1">
    <citation type="journal article" date="2013" name="PLoS ONE">
        <title>Bacterial endosymbiosis in a chordate host: long-term co-evolution and conservation of secondary metabolism.</title>
        <authorList>
            <person name="Kwan J.C."/>
            <person name="Schmidt E.W."/>
        </authorList>
    </citation>
    <scope>NUCLEOTIDE SEQUENCE [LARGE SCALE GENOMIC DNA]</scope>
    <source>
        <strain evidence="13">faulkneri L5</strain>
    </source>
</reference>
<comment type="caution">
    <text evidence="8">Lacks conserved residue(s) required for the propagation of feature annotation.</text>
</comment>
<feature type="compositionally biased region" description="Basic and acidic residues" evidence="10">
    <location>
        <begin position="1"/>
        <end position="19"/>
    </location>
</feature>